<dbReference type="OrthoDB" id="3048720at2759"/>
<reference evidence="2 3" key="1">
    <citation type="submission" date="2019-02" db="EMBL/GenBank/DDBJ databases">
        <title>Genome sequencing of the rare red list fungi Bondarzewia mesenterica.</title>
        <authorList>
            <person name="Buettner E."/>
            <person name="Kellner H."/>
        </authorList>
    </citation>
    <scope>NUCLEOTIDE SEQUENCE [LARGE SCALE GENOMIC DNA]</scope>
    <source>
        <strain evidence="2 3">DSM 108281</strain>
    </source>
</reference>
<gene>
    <name evidence="2" type="ORF">EW146_g5746</name>
</gene>
<protein>
    <submittedName>
        <fullName evidence="2">Uncharacterized protein</fullName>
    </submittedName>
</protein>
<dbReference type="Proteomes" id="UP000310158">
    <property type="component" value="Unassembled WGS sequence"/>
</dbReference>
<dbReference type="AlphaFoldDB" id="A0A4S4LR57"/>
<organism evidence="2 3">
    <name type="scientific">Bondarzewia mesenterica</name>
    <dbReference type="NCBI Taxonomy" id="1095465"/>
    <lineage>
        <taxon>Eukaryota</taxon>
        <taxon>Fungi</taxon>
        <taxon>Dikarya</taxon>
        <taxon>Basidiomycota</taxon>
        <taxon>Agaricomycotina</taxon>
        <taxon>Agaricomycetes</taxon>
        <taxon>Russulales</taxon>
        <taxon>Bondarzewiaceae</taxon>
        <taxon>Bondarzewia</taxon>
    </lineage>
</organism>
<evidence type="ECO:0000313" key="3">
    <source>
        <dbReference type="Proteomes" id="UP000310158"/>
    </source>
</evidence>
<evidence type="ECO:0000256" key="1">
    <source>
        <dbReference type="SAM" id="MobiDB-lite"/>
    </source>
</evidence>
<sequence>MSLSDVLSSISQMSYFEDADPVIAYGEATDVFISNHGLSPKIHADLHKLAADLADKLTDVLFIDVHKATELSKKYKKKIQYFLNHFGLGGVDIHKKEMKISAWKSWLHVKAMELNAGRGTRDKVDEELIKCIEIYEKHCTSKLYGRWVTVSGHLTDVQHTYEKVKTILMALNMRVGIEEFYMLVRSNQVYQMALRAFFMSPDIKNVFTSSKKKASYFKQEIASILTEKLVEIMHNPTAKMEYVHYQQVIIERYNIKLISWTHEHFKSPSELSNALTPLEDLFNAIVEDCCKFVQLAPREADYLQKERLEKEKVEDTTSLTCAMQRKSKKVGKKISQGGQQSTFKSAKIVEDSDESISSSSSGSEDE</sequence>
<dbReference type="EMBL" id="SGPL01000263">
    <property type="protein sequence ID" value="THH14605.1"/>
    <property type="molecule type" value="Genomic_DNA"/>
</dbReference>
<proteinExistence type="predicted"/>
<keyword evidence="3" id="KW-1185">Reference proteome</keyword>
<name>A0A4S4LR57_9AGAM</name>
<evidence type="ECO:0000313" key="2">
    <source>
        <dbReference type="EMBL" id="THH14605.1"/>
    </source>
</evidence>
<feature type="compositionally biased region" description="Low complexity" evidence="1">
    <location>
        <begin position="355"/>
        <end position="366"/>
    </location>
</feature>
<feature type="region of interest" description="Disordered" evidence="1">
    <location>
        <begin position="324"/>
        <end position="366"/>
    </location>
</feature>
<comment type="caution">
    <text evidence="2">The sequence shown here is derived from an EMBL/GenBank/DDBJ whole genome shotgun (WGS) entry which is preliminary data.</text>
</comment>
<accession>A0A4S4LR57</accession>